<gene>
    <name evidence="2" type="ORF">ABVK25_008008</name>
</gene>
<organism evidence="2 3">
    <name type="scientific">Lepraria finkii</name>
    <dbReference type="NCBI Taxonomy" id="1340010"/>
    <lineage>
        <taxon>Eukaryota</taxon>
        <taxon>Fungi</taxon>
        <taxon>Dikarya</taxon>
        <taxon>Ascomycota</taxon>
        <taxon>Pezizomycotina</taxon>
        <taxon>Lecanoromycetes</taxon>
        <taxon>OSLEUM clade</taxon>
        <taxon>Lecanoromycetidae</taxon>
        <taxon>Lecanorales</taxon>
        <taxon>Lecanorineae</taxon>
        <taxon>Stereocaulaceae</taxon>
        <taxon>Lepraria</taxon>
    </lineage>
</organism>
<dbReference type="EMBL" id="JBHFEH010000033">
    <property type="protein sequence ID" value="KAL2051594.1"/>
    <property type="molecule type" value="Genomic_DNA"/>
</dbReference>
<feature type="compositionally biased region" description="Low complexity" evidence="1">
    <location>
        <begin position="142"/>
        <end position="159"/>
    </location>
</feature>
<protein>
    <recommendedName>
        <fullName evidence="4">DUF1763-domain-containing protein</fullName>
    </recommendedName>
</protein>
<evidence type="ECO:0008006" key="4">
    <source>
        <dbReference type="Google" id="ProtNLM"/>
    </source>
</evidence>
<comment type="caution">
    <text evidence="2">The sequence shown here is derived from an EMBL/GenBank/DDBJ whole genome shotgun (WGS) entry which is preliminary data.</text>
</comment>
<evidence type="ECO:0000313" key="2">
    <source>
        <dbReference type="EMBL" id="KAL2051594.1"/>
    </source>
</evidence>
<sequence>MTPSSQDVVRSYRSLYRHALHAIQYSSPARYTLRTLLRNTYRAGTAADFDPRKIENTLTFLNGAATEKGLEHRILKSLLHTWWWEDGRRRLKQDQSVNIIAMKQKQTQSMLDHFEITLKMLNETMGMCLPTRLITKAELPDDAPTTISSTSPATEVEDT</sequence>
<name>A0ABR4B170_9LECA</name>
<accession>A0ABR4B170</accession>
<reference evidence="2 3" key="1">
    <citation type="submission" date="2024-09" db="EMBL/GenBank/DDBJ databases">
        <title>Rethinking Asexuality: The Enigmatic Case of Functional Sexual Genes in Lepraria (Stereocaulaceae).</title>
        <authorList>
            <person name="Doellman M."/>
            <person name="Sun Y."/>
            <person name="Barcenas-Pena A."/>
            <person name="Lumbsch H.T."/>
            <person name="Grewe F."/>
        </authorList>
    </citation>
    <scope>NUCLEOTIDE SEQUENCE [LARGE SCALE GENOMIC DNA]</scope>
    <source>
        <strain evidence="2 3">Grewe 0041</strain>
    </source>
</reference>
<feature type="region of interest" description="Disordered" evidence="1">
    <location>
        <begin position="140"/>
        <end position="159"/>
    </location>
</feature>
<evidence type="ECO:0000256" key="1">
    <source>
        <dbReference type="SAM" id="MobiDB-lite"/>
    </source>
</evidence>
<dbReference type="Proteomes" id="UP001590951">
    <property type="component" value="Unassembled WGS sequence"/>
</dbReference>
<evidence type="ECO:0000313" key="3">
    <source>
        <dbReference type="Proteomes" id="UP001590951"/>
    </source>
</evidence>
<keyword evidence="3" id="KW-1185">Reference proteome</keyword>
<proteinExistence type="predicted"/>